<evidence type="ECO:0000256" key="7">
    <source>
        <dbReference type="ARBA" id="ARBA00022692"/>
    </source>
</evidence>
<feature type="chain" id="PRO_5034882449" description="Squalene synthase" evidence="16">
    <location>
        <begin position="18"/>
        <end position="539"/>
    </location>
</feature>
<dbReference type="GO" id="GO:0055056">
    <property type="term" value="F:D-glucose transmembrane transporter activity"/>
    <property type="evidence" value="ECO:0007669"/>
    <property type="project" value="UniProtKB-UniRule"/>
</dbReference>
<comment type="function">
    <text evidence="15">Catalyzes the condensation of 2 farnesyl pyrophosphate (FPP) moieties to form squalene.</text>
</comment>
<keyword evidence="8" id="KW-0752">Steroid biosynthesis</keyword>
<dbReference type="CDD" id="cd00683">
    <property type="entry name" value="Trans_IPPS_HH"/>
    <property type="match status" value="1"/>
</dbReference>
<gene>
    <name evidence="17" type="ORF">DFP72DRAFT_804542</name>
</gene>
<evidence type="ECO:0000256" key="11">
    <source>
        <dbReference type="ARBA" id="ARBA00023098"/>
    </source>
</evidence>
<evidence type="ECO:0000313" key="17">
    <source>
        <dbReference type="EMBL" id="KAF6760690.1"/>
    </source>
</evidence>
<feature type="transmembrane region" description="Helical" evidence="15">
    <location>
        <begin position="304"/>
        <end position="324"/>
    </location>
</feature>
<dbReference type="EMBL" id="JACGCI010000011">
    <property type="protein sequence ID" value="KAF6760690.1"/>
    <property type="molecule type" value="Genomic_DNA"/>
</dbReference>
<dbReference type="InterPro" id="IPR002060">
    <property type="entry name" value="Squ/phyt_synthse"/>
</dbReference>
<keyword evidence="11" id="KW-0443">Lipid metabolism</keyword>
<keyword evidence="12 15" id="KW-0472">Membrane</keyword>
<evidence type="ECO:0000313" key="18">
    <source>
        <dbReference type="Proteomes" id="UP000521943"/>
    </source>
</evidence>
<evidence type="ECO:0000256" key="12">
    <source>
        <dbReference type="ARBA" id="ARBA00023136"/>
    </source>
</evidence>
<dbReference type="PANTHER" id="PTHR11626">
    <property type="entry name" value="FARNESYL-DIPHOSPHATE FARNESYLTRANSFERASE"/>
    <property type="match status" value="1"/>
</dbReference>
<evidence type="ECO:0000256" key="1">
    <source>
        <dbReference type="ARBA" id="ARBA00001946"/>
    </source>
</evidence>
<dbReference type="SFLD" id="SFLDS00005">
    <property type="entry name" value="Isoprenoid_Synthase_Type_I"/>
    <property type="match status" value="1"/>
</dbReference>
<dbReference type="UniPathway" id="UPA00767">
    <property type="reaction ID" value="UER00751"/>
</dbReference>
<evidence type="ECO:0000256" key="8">
    <source>
        <dbReference type="ARBA" id="ARBA00022955"/>
    </source>
</evidence>
<organism evidence="17 18">
    <name type="scientific">Ephemerocybe angulata</name>
    <dbReference type="NCBI Taxonomy" id="980116"/>
    <lineage>
        <taxon>Eukaryota</taxon>
        <taxon>Fungi</taxon>
        <taxon>Dikarya</taxon>
        <taxon>Basidiomycota</taxon>
        <taxon>Agaricomycotina</taxon>
        <taxon>Agaricomycetes</taxon>
        <taxon>Agaricomycetidae</taxon>
        <taxon>Agaricales</taxon>
        <taxon>Agaricineae</taxon>
        <taxon>Psathyrellaceae</taxon>
        <taxon>Ephemerocybe</taxon>
    </lineage>
</organism>
<feature type="transmembrane region" description="Helical" evidence="15">
    <location>
        <begin position="479"/>
        <end position="502"/>
    </location>
</feature>
<evidence type="ECO:0000256" key="9">
    <source>
        <dbReference type="ARBA" id="ARBA00022989"/>
    </source>
</evidence>
<reference evidence="17 18" key="1">
    <citation type="submission" date="2020-07" db="EMBL/GenBank/DDBJ databases">
        <title>Comparative genomics of pyrophilous fungi reveals a link between fire events and developmental genes.</title>
        <authorList>
            <consortium name="DOE Joint Genome Institute"/>
            <person name="Steindorff A.S."/>
            <person name="Carver A."/>
            <person name="Calhoun S."/>
            <person name="Stillman K."/>
            <person name="Liu H."/>
            <person name="Lipzen A."/>
            <person name="Pangilinan J."/>
            <person name="Labutti K."/>
            <person name="Bruns T.D."/>
            <person name="Grigoriev I.V."/>
        </authorList>
    </citation>
    <scope>NUCLEOTIDE SEQUENCE [LARGE SCALE GENOMIC DNA]</scope>
    <source>
        <strain evidence="17 18">CBS 144469</strain>
    </source>
</reference>
<evidence type="ECO:0000256" key="3">
    <source>
        <dbReference type="ARBA" id="ARBA00006251"/>
    </source>
</evidence>
<dbReference type="EC" id="2.5.1.21" evidence="4 15"/>
<dbReference type="Gene3D" id="1.10.600.10">
    <property type="entry name" value="Farnesyl Diphosphate Synthase"/>
    <property type="match status" value="1"/>
</dbReference>
<evidence type="ECO:0000256" key="16">
    <source>
        <dbReference type="SAM" id="SignalP"/>
    </source>
</evidence>
<dbReference type="InterPro" id="IPR006449">
    <property type="entry name" value="Squal_synth-like"/>
</dbReference>
<dbReference type="InterPro" id="IPR019845">
    <property type="entry name" value="Squalene/phytoene_synthase_CS"/>
</dbReference>
<keyword evidence="10" id="KW-0756">Sterol biosynthesis</keyword>
<feature type="signal peptide" evidence="16">
    <location>
        <begin position="1"/>
        <end position="17"/>
    </location>
</feature>
<dbReference type="SFLD" id="SFLDG01018">
    <property type="entry name" value="Squalene/Phytoene_Synthase_Lik"/>
    <property type="match status" value="1"/>
</dbReference>
<keyword evidence="5" id="KW-0444">Lipid biosynthesis</keyword>
<protein>
    <recommendedName>
        <fullName evidence="4 15">Squalene synthase</fullName>
        <shortName evidence="15">SQS</shortName>
        <shortName evidence="15">SS</shortName>
        <ecNumber evidence="4 15">2.5.1.21</ecNumber>
    </recommendedName>
</protein>
<dbReference type="GO" id="GO:0045338">
    <property type="term" value="P:farnesyl diphosphate metabolic process"/>
    <property type="evidence" value="ECO:0007669"/>
    <property type="project" value="InterPro"/>
</dbReference>
<proteinExistence type="inferred from homology"/>
<keyword evidence="6 15" id="KW-0808">Transferase</keyword>
<comment type="caution">
    <text evidence="17">The sequence shown here is derived from an EMBL/GenBank/DDBJ whole genome shotgun (WGS) entry which is preliminary data.</text>
</comment>
<keyword evidence="7 15" id="KW-0812">Transmembrane</keyword>
<comment type="similarity">
    <text evidence="3 15">Belongs to the phytoene/squalene synthase family.</text>
</comment>
<keyword evidence="13" id="KW-1207">Sterol metabolism</keyword>
<name>A0A8H6I847_9AGAR</name>
<dbReference type="PROSITE" id="PS01045">
    <property type="entry name" value="SQUALEN_PHYTOEN_SYN_2"/>
    <property type="match status" value="1"/>
</dbReference>
<dbReference type="PROSITE" id="PS01044">
    <property type="entry name" value="SQUALEN_PHYTOEN_SYN_1"/>
    <property type="match status" value="1"/>
</dbReference>
<evidence type="ECO:0000256" key="10">
    <source>
        <dbReference type="ARBA" id="ARBA00023011"/>
    </source>
</evidence>
<dbReference type="Pfam" id="PF00494">
    <property type="entry name" value="SQS_PSY"/>
    <property type="match status" value="1"/>
</dbReference>
<keyword evidence="16" id="KW-0732">Signal</keyword>
<comment type="cofactor">
    <cofactor evidence="1 15">
        <name>Mg(2+)</name>
        <dbReference type="ChEBI" id="CHEBI:18420"/>
    </cofactor>
</comment>
<dbReference type="GO" id="GO:0006696">
    <property type="term" value="P:ergosterol biosynthetic process"/>
    <property type="evidence" value="ECO:0007669"/>
    <property type="project" value="TreeGrafter"/>
</dbReference>
<comment type="subcellular location">
    <subcellularLocation>
        <location evidence="2">Membrane</location>
    </subcellularLocation>
</comment>
<evidence type="ECO:0000256" key="14">
    <source>
        <dbReference type="ARBA" id="ARBA00023221"/>
    </source>
</evidence>
<dbReference type="FunFam" id="1.10.600.10:FF:000003">
    <property type="entry name" value="Farnesyl-diphosphate farnesyltransferase 1"/>
    <property type="match status" value="1"/>
</dbReference>
<evidence type="ECO:0000256" key="2">
    <source>
        <dbReference type="ARBA" id="ARBA00004370"/>
    </source>
</evidence>
<comment type="catalytic activity">
    <reaction evidence="15">
        <text>2 (2E,6E)-farnesyl diphosphate + NADH + H(+) = squalene + 2 diphosphate + NAD(+)</text>
        <dbReference type="Rhea" id="RHEA:32299"/>
        <dbReference type="ChEBI" id="CHEBI:15378"/>
        <dbReference type="ChEBI" id="CHEBI:15440"/>
        <dbReference type="ChEBI" id="CHEBI:33019"/>
        <dbReference type="ChEBI" id="CHEBI:57540"/>
        <dbReference type="ChEBI" id="CHEBI:57945"/>
        <dbReference type="ChEBI" id="CHEBI:175763"/>
        <dbReference type="EC" id="2.5.1.21"/>
    </reaction>
</comment>
<dbReference type="AlphaFoldDB" id="A0A8H6I847"/>
<evidence type="ECO:0000256" key="6">
    <source>
        <dbReference type="ARBA" id="ARBA00022679"/>
    </source>
</evidence>
<dbReference type="PANTHER" id="PTHR11626:SF2">
    <property type="entry name" value="SQUALENE SYNTHASE"/>
    <property type="match status" value="1"/>
</dbReference>
<evidence type="ECO:0000256" key="5">
    <source>
        <dbReference type="ARBA" id="ARBA00022516"/>
    </source>
</evidence>
<dbReference type="Proteomes" id="UP000521943">
    <property type="component" value="Unassembled WGS sequence"/>
</dbReference>
<comment type="pathway">
    <text evidence="15">Terpene metabolism; lanosterol biosynthesis; lanosterol from farnesyl diphosphate: step 1/3.</text>
</comment>
<dbReference type="GO" id="GO:0005789">
    <property type="term" value="C:endoplasmic reticulum membrane"/>
    <property type="evidence" value="ECO:0007669"/>
    <property type="project" value="TreeGrafter"/>
</dbReference>
<comment type="catalytic activity">
    <reaction evidence="15">
        <text>2 (2E,6E)-farnesyl diphosphate + NADPH + H(+) = squalene + 2 diphosphate + NADP(+)</text>
        <dbReference type="Rhea" id="RHEA:32295"/>
        <dbReference type="ChEBI" id="CHEBI:15378"/>
        <dbReference type="ChEBI" id="CHEBI:15440"/>
        <dbReference type="ChEBI" id="CHEBI:33019"/>
        <dbReference type="ChEBI" id="CHEBI:57783"/>
        <dbReference type="ChEBI" id="CHEBI:58349"/>
        <dbReference type="ChEBI" id="CHEBI:175763"/>
        <dbReference type="EC" id="2.5.1.21"/>
    </reaction>
</comment>
<dbReference type="InterPro" id="IPR033904">
    <property type="entry name" value="Trans_IPPS_HH"/>
</dbReference>
<dbReference type="InterPro" id="IPR008949">
    <property type="entry name" value="Isoprenoid_synthase_dom_sf"/>
</dbReference>
<keyword evidence="18" id="KW-1185">Reference proteome</keyword>
<dbReference type="GO" id="GO:0051996">
    <property type="term" value="F:squalene synthase [NAD(P)H] activity"/>
    <property type="evidence" value="ECO:0007669"/>
    <property type="project" value="UniProtKB-UniRule"/>
</dbReference>
<accession>A0A8H6I847</accession>
<dbReference type="SUPFAM" id="SSF48576">
    <property type="entry name" value="Terpenoid synthases"/>
    <property type="match status" value="1"/>
</dbReference>
<dbReference type="NCBIfam" id="TIGR01559">
    <property type="entry name" value="squal_synth"/>
    <property type="match status" value="1"/>
</dbReference>
<evidence type="ECO:0000256" key="15">
    <source>
        <dbReference type="RuleBase" id="RU368088"/>
    </source>
</evidence>
<evidence type="ECO:0000256" key="4">
    <source>
        <dbReference type="ARBA" id="ARBA00012373"/>
    </source>
</evidence>
<evidence type="ECO:0000256" key="13">
    <source>
        <dbReference type="ARBA" id="ARBA00023166"/>
    </source>
</evidence>
<dbReference type="InterPro" id="IPR044844">
    <property type="entry name" value="Trans_IPPS_euk-type"/>
</dbReference>
<dbReference type="OrthoDB" id="431150at2759"/>
<keyword evidence="9 15" id="KW-1133">Transmembrane helix</keyword>
<sequence length="539" mass="61295">MAATNWVVLLLTHPLEFKTLLQFWLYYEQKRDIKAIQEHPTSGWDRQSMQRCWAFLDLTSRSFAAVIKELEGDLARTICLFYLVLRGLDTVEDDMTIPDAVKQPILRQFHVHTITPGWKFDGCGPNEKDRQLLVEYDVVVEELNRLPAHYREVIVDICYKMENGMADFAHKAASTGSIYLERIEDYDLYCHYVAGLVGEGLSRIFSASGKEAAWIGSQLELSNSMGLLLQKTNIIRDYREDTDDQRFFWPREIWGRYGFEEMKEMYQPGNEQRAQWVQSHMVVDALRHAVDALDYLRFLKNQTVFNFCAIPATMAIATLELCFMNPTMFQRNIKIRKAEAASLIMRSTNPREVGLIFRSYARRIHNKAVPTDPNFLRLSVALSKIEQWFEHNYPSFVRIVEGADGKARAEVDEYDARGRILNAQNARDAALLQKGKVEDLKNGIAQREVKVNGSGNGINGEGEVRREGRGMEETSVKEVAMYLGAAMAVMVLFSGVVIYLVIHLSGETVPGYHPAGAMERISKVIENLGTGVAEGRGEL</sequence>
<keyword evidence="14" id="KW-0753">Steroid metabolism</keyword>